<dbReference type="Gene3D" id="3.20.110.10">
    <property type="entry name" value="Glycoside hydrolase 38, N terminal domain"/>
    <property type="match status" value="1"/>
</dbReference>
<dbReference type="GO" id="GO:0030246">
    <property type="term" value="F:carbohydrate binding"/>
    <property type="evidence" value="ECO:0007669"/>
    <property type="project" value="InterPro"/>
</dbReference>
<dbReference type="Pfam" id="PF17677">
    <property type="entry name" value="Glyco_hydro38C2"/>
    <property type="match status" value="1"/>
</dbReference>
<dbReference type="EMBL" id="AORC01000009">
    <property type="protein sequence ID" value="EYT49437.1"/>
    <property type="molecule type" value="Genomic_DNA"/>
</dbReference>
<evidence type="ECO:0000256" key="4">
    <source>
        <dbReference type="ARBA" id="ARBA00023295"/>
    </source>
</evidence>
<dbReference type="PANTHER" id="PTHR46017">
    <property type="entry name" value="ALPHA-MANNOSIDASE 2C1"/>
    <property type="match status" value="1"/>
</dbReference>
<dbReference type="Pfam" id="PF09261">
    <property type="entry name" value="Alpha-mann_mid"/>
    <property type="match status" value="1"/>
</dbReference>
<dbReference type="GO" id="GO:0009313">
    <property type="term" value="P:oligosaccharide catabolic process"/>
    <property type="evidence" value="ECO:0007669"/>
    <property type="project" value="TreeGrafter"/>
</dbReference>
<dbReference type="Gene3D" id="1.20.1270.50">
    <property type="entry name" value="Glycoside hydrolase family 38, central domain"/>
    <property type="match status" value="1"/>
</dbReference>
<dbReference type="SUPFAM" id="SSF88713">
    <property type="entry name" value="Glycoside hydrolase/deacetylase"/>
    <property type="match status" value="1"/>
</dbReference>
<dbReference type="Gene3D" id="2.70.98.30">
    <property type="entry name" value="Golgi alpha-mannosidase II, domain 4"/>
    <property type="match status" value="1"/>
</dbReference>
<keyword evidence="2" id="KW-0479">Metal-binding</keyword>
<dbReference type="InterPro" id="IPR011330">
    <property type="entry name" value="Glyco_hydro/deAcase_b/a-brl"/>
</dbReference>
<reference evidence="6 7" key="1">
    <citation type="journal article" date="2013" name="Genome Announc.">
        <title>Draft genome sequence of an Actinobacterium, Brachybacterium muris strain UCD-AY4.</title>
        <authorList>
            <person name="Lo J.R."/>
            <person name="Lang J.M."/>
            <person name="Darling A.E."/>
            <person name="Eisen J.A."/>
            <person name="Coil D.A."/>
        </authorList>
    </citation>
    <scope>NUCLEOTIDE SEQUENCE [LARGE SCALE GENOMIC DNA]</scope>
    <source>
        <strain evidence="6 7">UCD-AY4</strain>
    </source>
</reference>
<comment type="similarity">
    <text evidence="1">Belongs to the glycosyl hydrolase 38 family.</text>
</comment>
<dbReference type="STRING" id="1249481.D641_0108415"/>
<dbReference type="InterPro" id="IPR011013">
    <property type="entry name" value="Gal_mutarotase_sf_dom"/>
</dbReference>
<dbReference type="FunFam" id="1.20.1270.50:FF:000004">
    <property type="entry name" value="alpha-mannosidase 2C1 isoform X1"/>
    <property type="match status" value="1"/>
</dbReference>
<dbReference type="InterPro" id="IPR027291">
    <property type="entry name" value="Glyco_hydro_38_N_sf"/>
</dbReference>
<dbReference type="RefSeq" id="WP_017823215.1">
    <property type="nucleotide sequence ID" value="NZ_AORC01000009.1"/>
</dbReference>
<dbReference type="GO" id="GO:0046872">
    <property type="term" value="F:metal ion binding"/>
    <property type="evidence" value="ECO:0007669"/>
    <property type="project" value="UniProtKB-KW"/>
</dbReference>
<dbReference type="SMART" id="SM00872">
    <property type="entry name" value="Alpha-mann_mid"/>
    <property type="match status" value="1"/>
</dbReference>
<dbReference type="FunFam" id="3.20.110.10:FF:000002">
    <property type="entry name" value="alpha-mannosidase 2C1 isoform X1"/>
    <property type="match status" value="1"/>
</dbReference>
<dbReference type="HOGENOM" id="CLU_003442_0_1_11"/>
<protein>
    <submittedName>
        <fullName evidence="6">Alpha-mannosidase</fullName>
    </submittedName>
</protein>
<dbReference type="Pfam" id="PF22907">
    <property type="entry name" value="Ams1-like_1st"/>
    <property type="match status" value="1"/>
</dbReference>
<dbReference type="InterPro" id="IPR000602">
    <property type="entry name" value="Glyco_hydro_38_N"/>
</dbReference>
<dbReference type="InterPro" id="IPR037094">
    <property type="entry name" value="Glyco_hydro_38_cen_sf"/>
</dbReference>
<dbReference type="InterPro" id="IPR028995">
    <property type="entry name" value="Glyco_hydro_57/38_cen_sf"/>
</dbReference>
<gene>
    <name evidence="6" type="ORF">D641_0108415</name>
</gene>
<dbReference type="Gene3D" id="2.60.40.2220">
    <property type="match status" value="1"/>
</dbReference>
<dbReference type="InterPro" id="IPR041147">
    <property type="entry name" value="GH38_C"/>
</dbReference>
<keyword evidence="4" id="KW-0326">Glycosidase</keyword>
<sequence length="1062" mass="116970">MFDDRELTESRISRFVQDSLAAKIYQERAEVQITAYRVPGEPIPPREAIAQQYEPIEVGARLGRAWSTTWLHVSGTVPSEWAQDDTSACELIVDLDFTGQPGFQAEALVFTPDGVPVKAINPYNRYLPVTPGEQLDYYLECAANPMVSGDWSFSPTPLGDPDTIPEEDLYRIKELQLARRDVQIWELAEDVRALRGLMVSLPEKSQRRHEILRALEAALDAADPDDMPGTAQIAREVLRPVLESPAGASALTVLATGHAHIDSAWLWPVRETVRKVARTFSNVCTLIENDPDITFSASSAQQYKWLKDRYPELFARIKERVAEGRFAPVGGMWVESDTNMPGSEAMARQFVAGKRFFVENFGVETRETWLPDSFGYSAALPQITALAGHEFFLTQKVSWNQVNTFPHHTFRWEGIDGTSVFTHFPPADTYNGMLSGEELAYFERNFKEKGRSSIGIDLFGWGDGGGGPTREMMAAGRRAADLEGSPKVEFGTSEQFFERAREEYPDVPVWNGELYLELHRGTFSAQPGTKQGNRRSEHLLHEAEFLASLAAIRSGFEYPHDQLEELWEDALLNQFHDILPGSSIAWVHRDAERSHAALAERAGEIIEQALAALGGSAEDGATSGDAGAGAEQVLVNTAPVARRGVPAYGAGPVEAPQEAVVVIREGDTVTVENEHLRAVLDGTGSIVSLRDRATGREAIAPGERGALLQLHRDTPNAWDAWDIDEFYRHVVRDIDTPTGVEVSEDEGGVRVAYTYTTELPEDAESRGVTGAGSTIVKTFVLRPGDTSLEIVNDLDWTERKKALKLAFPLDVRAAHMSSEIQFGHVDRPVPVNTTWDFARFETCAHRWVHVAEGDYGVAIANDSTYGHDVLRTVREDDGGTTTTARLTLVRAPEYPDPGADHGHYTMRVSVRPGAGIREAVEEGYRINLPERQAPAAAAQAIAAPLVAVDAPNVLVETVKLADDRSGDLVVRLYESEGARAAASVTLDGELDGGEVTVVDLLERPFGEDAPAFRSAHQRGEDGTVQLAFRPFEIKTLRISRASRRRADGAVHAEAAPLRRRSR</sequence>
<keyword evidence="3" id="KW-0378">Hydrolase</keyword>
<dbReference type="InterPro" id="IPR015341">
    <property type="entry name" value="Glyco_hydro_38_cen"/>
</dbReference>
<evidence type="ECO:0000256" key="1">
    <source>
        <dbReference type="ARBA" id="ARBA00009792"/>
    </source>
</evidence>
<dbReference type="Proteomes" id="UP000019754">
    <property type="component" value="Unassembled WGS sequence"/>
</dbReference>
<dbReference type="Pfam" id="PF07748">
    <property type="entry name" value="Glyco_hydro_38C"/>
    <property type="match status" value="1"/>
</dbReference>
<dbReference type="SUPFAM" id="SSF74650">
    <property type="entry name" value="Galactose mutarotase-like"/>
    <property type="match status" value="1"/>
</dbReference>
<proteinExistence type="inferred from homology"/>
<organism evidence="6 7">
    <name type="scientific">Brachybacterium muris UCD-AY4</name>
    <dbReference type="NCBI Taxonomy" id="1249481"/>
    <lineage>
        <taxon>Bacteria</taxon>
        <taxon>Bacillati</taxon>
        <taxon>Actinomycetota</taxon>
        <taxon>Actinomycetes</taxon>
        <taxon>Micrococcales</taxon>
        <taxon>Dermabacteraceae</taxon>
        <taxon>Brachybacterium</taxon>
    </lineage>
</organism>
<comment type="caution">
    <text evidence="6">The sequence shown here is derived from an EMBL/GenBank/DDBJ whole genome shotgun (WGS) entry which is preliminary data.</text>
</comment>
<dbReference type="GO" id="GO:0004559">
    <property type="term" value="F:alpha-mannosidase activity"/>
    <property type="evidence" value="ECO:0007669"/>
    <property type="project" value="InterPro"/>
</dbReference>
<dbReference type="GO" id="GO:0006013">
    <property type="term" value="P:mannose metabolic process"/>
    <property type="evidence" value="ECO:0007669"/>
    <property type="project" value="InterPro"/>
</dbReference>
<evidence type="ECO:0000259" key="5">
    <source>
        <dbReference type="SMART" id="SM00872"/>
    </source>
</evidence>
<feature type="domain" description="Glycoside hydrolase family 38 central" evidence="5">
    <location>
        <begin position="517"/>
        <end position="595"/>
    </location>
</feature>
<keyword evidence="7" id="KW-1185">Reference proteome</keyword>
<dbReference type="InterPro" id="IPR011682">
    <property type="entry name" value="Glyco_hydro_38_C"/>
</dbReference>
<dbReference type="PANTHER" id="PTHR46017:SF1">
    <property type="entry name" value="ALPHA-MANNOSIDASE 2C1"/>
    <property type="match status" value="1"/>
</dbReference>
<dbReference type="InterPro" id="IPR054723">
    <property type="entry name" value="Ams1-like_N"/>
</dbReference>
<evidence type="ECO:0000313" key="7">
    <source>
        <dbReference type="Proteomes" id="UP000019754"/>
    </source>
</evidence>
<evidence type="ECO:0000313" key="6">
    <source>
        <dbReference type="EMBL" id="EYT49437.1"/>
    </source>
</evidence>
<evidence type="ECO:0000256" key="3">
    <source>
        <dbReference type="ARBA" id="ARBA00022801"/>
    </source>
</evidence>
<dbReference type="CDD" id="cd10789">
    <property type="entry name" value="GH38N_AMII_ER_cytosolic"/>
    <property type="match status" value="1"/>
</dbReference>
<name>A0A022KY16_9MICO</name>
<evidence type="ECO:0000256" key="2">
    <source>
        <dbReference type="ARBA" id="ARBA00022723"/>
    </source>
</evidence>
<dbReference type="Pfam" id="PF01074">
    <property type="entry name" value="Glyco_hydro_38N"/>
    <property type="match status" value="1"/>
</dbReference>
<dbReference type="OrthoDB" id="9772207at2"/>
<dbReference type="SUPFAM" id="SSF88688">
    <property type="entry name" value="Families 57/38 glycoside transferase middle domain"/>
    <property type="match status" value="1"/>
</dbReference>
<dbReference type="AlphaFoldDB" id="A0A022KY16"/>
<accession>A0A022KY16</accession>